<evidence type="ECO:0008006" key="4">
    <source>
        <dbReference type="Google" id="ProtNLM"/>
    </source>
</evidence>
<proteinExistence type="predicted"/>
<organism evidence="2 3">
    <name type="scientific">Dermabacter vaginalis</name>
    <dbReference type="NCBI Taxonomy" id="1630135"/>
    <lineage>
        <taxon>Bacteria</taxon>
        <taxon>Bacillati</taxon>
        <taxon>Actinomycetota</taxon>
        <taxon>Actinomycetes</taxon>
        <taxon>Micrococcales</taxon>
        <taxon>Dermabacteraceae</taxon>
        <taxon>Dermabacter</taxon>
    </lineage>
</organism>
<keyword evidence="3" id="KW-1185">Reference proteome</keyword>
<evidence type="ECO:0000313" key="3">
    <source>
        <dbReference type="Proteomes" id="UP000323865"/>
    </source>
</evidence>
<evidence type="ECO:0000256" key="1">
    <source>
        <dbReference type="SAM" id="MobiDB-lite"/>
    </source>
</evidence>
<dbReference type="Proteomes" id="UP000323865">
    <property type="component" value="Chromosome"/>
</dbReference>
<dbReference type="RefSeq" id="WP_150332275.1">
    <property type="nucleotide sequence ID" value="NZ_CP044108.1"/>
</dbReference>
<name>A0ABX6A162_9MICO</name>
<evidence type="ECO:0000313" key="2">
    <source>
        <dbReference type="EMBL" id="QEU10870.1"/>
    </source>
</evidence>
<accession>A0ABX6A162</accession>
<protein>
    <recommendedName>
        <fullName evidence="4">DUF3558 domain-containing protein</fullName>
    </recommendedName>
</protein>
<reference evidence="2 3" key="1">
    <citation type="submission" date="2019-09" db="EMBL/GenBank/DDBJ databases">
        <title>FDA dAtabase for Regulatory Grade micrObial Sequences (FDA-ARGOS): Supporting development and validation of Infectious Disease Dx tests.</title>
        <authorList>
            <person name="Sciortino C."/>
            <person name="Tallon L."/>
            <person name="Sadzewicz L."/>
            <person name="Vavikolanu K."/>
            <person name="Mehta A."/>
            <person name="Aluvathingal J."/>
            <person name="Nadendla S."/>
            <person name="Nandy P."/>
            <person name="Geyer C."/>
            <person name="Yan Y."/>
            <person name="Sichtig H."/>
        </authorList>
    </citation>
    <scope>NUCLEOTIDE SEQUENCE [LARGE SCALE GENOMIC DNA]</scope>
    <source>
        <strain evidence="2 3">FDAARGOS_640</strain>
    </source>
</reference>
<sequence length="203" mass="21083">MNNVYRQVSSPRHSRLNLWLALALAVLLLVLVLASGGLVWALATQGKNEGAGTPTPVQAQSSDPAAEAPATSIGGTIHPQVEPQAGEPAAVWSTTLVTSVPPGQSENGYDIDAVYEHPNGTRYNVGVKNADDGSGQALLDSLEDRHKLGRLECGVDATGSGCVGAVEGIGLIVVHSTSIASIESSRWCDAFVAEMLKGTKNKD</sequence>
<feature type="region of interest" description="Disordered" evidence="1">
    <location>
        <begin position="48"/>
        <end position="85"/>
    </location>
</feature>
<dbReference type="EMBL" id="CP044108">
    <property type="protein sequence ID" value="QEU10870.1"/>
    <property type="molecule type" value="Genomic_DNA"/>
</dbReference>
<gene>
    <name evidence="2" type="ORF">FOB48_00100</name>
</gene>